<evidence type="ECO:0000313" key="8">
    <source>
        <dbReference type="Proteomes" id="UP000663505"/>
    </source>
</evidence>
<feature type="transmembrane region" description="Helical" evidence="5">
    <location>
        <begin position="6"/>
        <end position="26"/>
    </location>
</feature>
<reference evidence="7 8" key="1">
    <citation type="submission" date="2021-02" db="EMBL/GenBank/DDBJ databases">
        <title>Alicyclobacillus curvatus sp. nov. and Alicyclobacillus mengziensis sp. nov., two acidophilic bacteria isolated from acid mine drainage.</title>
        <authorList>
            <person name="Huang Y."/>
        </authorList>
    </citation>
    <scope>NUCLEOTIDE SEQUENCE [LARGE SCALE GENOMIC DNA]</scope>
    <source>
        <strain evidence="7 8">S30H14</strain>
    </source>
</reference>
<keyword evidence="3" id="KW-0479">Metal-binding</keyword>
<keyword evidence="2 3" id="KW-0186">Copper</keyword>
<dbReference type="InterPro" id="IPR003782">
    <property type="entry name" value="SCO1/SenC"/>
</dbReference>
<dbReference type="RefSeq" id="WP_206656206.1">
    <property type="nucleotide sequence ID" value="NZ_CP071182.1"/>
</dbReference>
<name>A0A9X7VYA9_9BACL</name>
<dbReference type="PANTHER" id="PTHR12151">
    <property type="entry name" value="ELECTRON TRANSPORT PROTIN SCO1/SENC FAMILY MEMBER"/>
    <property type="match status" value="1"/>
</dbReference>
<dbReference type="PROSITE" id="PS51352">
    <property type="entry name" value="THIOREDOXIN_2"/>
    <property type="match status" value="1"/>
</dbReference>
<evidence type="ECO:0000256" key="3">
    <source>
        <dbReference type="PIRSR" id="PIRSR603782-1"/>
    </source>
</evidence>
<dbReference type="Gene3D" id="3.40.30.10">
    <property type="entry name" value="Glutaredoxin"/>
    <property type="match status" value="1"/>
</dbReference>
<keyword evidence="5" id="KW-0812">Transmembrane</keyword>
<dbReference type="PANTHER" id="PTHR12151:SF25">
    <property type="entry name" value="LINALOOL DEHYDRATASE_ISOMERASE DOMAIN-CONTAINING PROTEIN"/>
    <property type="match status" value="1"/>
</dbReference>
<dbReference type="SUPFAM" id="SSF52833">
    <property type="entry name" value="Thioredoxin-like"/>
    <property type="match status" value="1"/>
</dbReference>
<proteinExistence type="inferred from homology"/>
<dbReference type="InterPro" id="IPR036249">
    <property type="entry name" value="Thioredoxin-like_sf"/>
</dbReference>
<dbReference type="AlphaFoldDB" id="A0A9X7VYA9"/>
<dbReference type="Proteomes" id="UP000663505">
    <property type="component" value="Chromosome"/>
</dbReference>
<accession>A0A9X7VYA9</accession>
<feature type="binding site" evidence="3">
    <location>
        <position position="93"/>
    </location>
    <ligand>
        <name>Cu cation</name>
        <dbReference type="ChEBI" id="CHEBI:23378"/>
    </ligand>
</feature>
<sequence>MRTTALRVVMVWIIIAVVVIGGLVYMGTWLNRRHQQNIAAFAASAKLMGLSQTQQMAPAIRLIDQNGRHISLSDFRGKTVVLEFMDPVCTDICPVVSAEVVQADKLLGARSKQVVFISVNVNQYHESVADVKKFSDEHGLSSLSNWYFLTGSTSDLQKIWKAYDIYVKPNPNGDVVHSSVMYFIDKNGQEQALADPTNNASQINQWAVGITRVVGQLA</sequence>
<dbReference type="Pfam" id="PF02630">
    <property type="entry name" value="SCO1-SenC"/>
    <property type="match status" value="1"/>
</dbReference>
<keyword evidence="5" id="KW-1133">Transmembrane helix</keyword>
<comment type="similarity">
    <text evidence="1">Belongs to the SCO1/2 family.</text>
</comment>
<keyword evidence="5" id="KW-0472">Membrane</keyword>
<dbReference type="GO" id="GO:0046872">
    <property type="term" value="F:metal ion binding"/>
    <property type="evidence" value="ECO:0007669"/>
    <property type="project" value="UniProtKB-KW"/>
</dbReference>
<evidence type="ECO:0000256" key="4">
    <source>
        <dbReference type="PIRSR" id="PIRSR603782-2"/>
    </source>
</evidence>
<feature type="domain" description="Thioredoxin" evidence="6">
    <location>
        <begin position="51"/>
        <end position="218"/>
    </location>
</feature>
<feature type="binding site" evidence="3">
    <location>
        <position position="177"/>
    </location>
    <ligand>
        <name>Cu cation</name>
        <dbReference type="ChEBI" id="CHEBI:23378"/>
    </ligand>
</feature>
<organism evidence="7 8">
    <name type="scientific">Alicyclobacillus mengziensis</name>
    <dbReference type="NCBI Taxonomy" id="2931921"/>
    <lineage>
        <taxon>Bacteria</taxon>
        <taxon>Bacillati</taxon>
        <taxon>Bacillota</taxon>
        <taxon>Bacilli</taxon>
        <taxon>Bacillales</taxon>
        <taxon>Alicyclobacillaceae</taxon>
        <taxon>Alicyclobacillus</taxon>
    </lineage>
</organism>
<dbReference type="EMBL" id="CP071182">
    <property type="protein sequence ID" value="QSO46845.1"/>
    <property type="molecule type" value="Genomic_DNA"/>
</dbReference>
<dbReference type="InterPro" id="IPR013766">
    <property type="entry name" value="Thioredoxin_domain"/>
</dbReference>
<feature type="disulfide bond" description="Redox-active" evidence="4">
    <location>
        <begin position="89"/>
        <end position="93"/>
    </location>
</feature>
<dbReference type="KEGG" id="afx:JZ786_20810"/>
<evidence type="ECO:0000256" key="5">
    <source>
        <dbReference type="SAM" id="Phobius"/>
    </source>
</evidence>
<evidence type="ECO:0000256" key="1">
    <source>
        <dbReference type="ARBA" id="ARBA00010996"/>
    </source>
</evidence>
<keyword evidence="8" id="KW-1185">Reference proteome</keyword>
<feature type="binding site" evidence="3">
    <location>
        <position position="89"/>
    </location>
    <ligand>
        <name>Cu cation</name>
        <dbReference type="ChEBI" id="CHEBI:23378"/>
    </ligand>
</feature>
<keyword evidence="4" id="KW-1015">Disulfide bond</keyword>
<protein>
    <submittedName>
        <fullName evidence="7">SCO family protein</fullName>
    </submittedName>
</protein>
<dbReference type="CDD" id="cd02968">
    <property type="entry name" value="SCO"/>
    <property type="match status" value="1"/>
</dbReference>
<gene>
    <name evidence="7" type="ORF">JZ786_20810</name>
</gene>
<evidence type="ECO:0000313" key="7">
    <source>
        <dbReference type="EMBL" id="QSO46845.1"/>
    </source>
</evidence>
<evidence type="ECO:0000259" key="6">
    <source>
        <dbReference type="PROSITE" id="PS51352"/>
    </source>
</evidence>
<evidence type="ECO:0000256" key="2">
    <source>
        <dbReference type="ARBA" id="ARBA00023008"/>
    </source>
</evidence>